<keyword evidence="2" id="KW-0812">Transmembrane</keyword>
<feature type="transmembrane region" description="Helical" evidence="2">
    <location>
        <begin position="304"/>
        <end position="324"/>
    </location>
</feature>
<feature type="compositionally biased region" description="Basic and acidic residues" evidence="1">
    <location>
        <begin position="44"/>
        <end position="66"/>
    </location>
</feature>
<dbReference type="EMBL" id="JAKWBI020000747">
    <property type="protein sequence ID" value="KAJ2892686.1"/>
    <property type="molecule type" value="Genomic_DNA"/>
</dbReference>
<feature type="transmembrane region" description="Helical" evidence="2">
    <location>
        <begin position="161"/>
        <end position="184"/>
    </location>
</feature>
<keyword evidence="2" id="KW-1133">Transmembrane helix</keyword>
<name>A0AAD5RGT0_9PEZI</name>
<evidence type="ECO:0008006" key="5">
    <source>
        <dbReference type="Google" id="ProtNLM"/>
    </source>
</evidence>
<sequence length="489" mass="54255">MAPRRDTKGRHFVGHHYHSLASAGPFSFFNPTVGYLSANITQKSRPEGAKGGRILEDKPQPDKGGDVFHIWRSRDNRKGRHSLAVGPQSAADDSYETPEATNSLAATWRGIQKMFLRYPIWDVSYDVAVVFTLGSVIWVINGFFIYLPLAAPSTEFKDESSWGGGLTALIGATVFEFGSVLLMLEAMNENRTDCFGWAVEAVFEDGISSLHITPTHQECAHSHPRRNSFLQGSLGQQFADKMATTTSSSLRLRGPGEDAESPSTESPPETSGKPPGHNDAGKKQRQWEWFPSWHELQTHYFREIGFLACFSQLVGATIFWIAGISGIPPILNRLEESRAAENCVYWLPQVIGGTGFIVSSFLFMVEVQEKWWKPAPRLLGWHVGFWNLVGAIGFTLCGALGFGTNGENGEAVEYALIMSTFVGSWAFLMMLGGDIQKAVMGTKKLKRDHILCRWLLAWPNTASYIVRGYILRKDQTHASLSYPNTPQNA</sequence>
<proteinExistence type="predicted"/>
<feature type="compositionally biased region" description="Low complexity" evidence="1">
    <location>
        <begin position="261"/>
        <end position="271"/>
    </location>
</feature>
<keyword evidence="2" id="KW-0472">Membrane</keyword>
<evidence type="ECO:0000256" key="1">
    <source>
        <dbReference type="SAM" id="MobiDB-lite"/>
    </source>
</evidence>
<reference evidence="3" key="1">
    <citation type="submission" date="2022-07" db="EMBL/GenBank/DDBJ databases">
        <title>Draft genome sequence of Zalerion maritima ATCC 34329, a (micro)plastics degrading marine fungus.</title>
        <authorList>
            <person name="Paco A."/>
            <person name="Goncalves M.F.M."/>
            <person name="Rocha-Santos T.A.P."/>
            <person name="Alves A."/>
        </authorList>
    </citation>
    <scope>NUCLEOTIDE SEQUENCE</scope>
    <source>
        <strain evidence="3">ATCC 34329</strain>
    </source>
</reference>
<evidence type="ECO:0000313" key="4">
    <source>
        <dbReference type="Proteomes" id="UP001201980"/>
    </source>
</evidence>
<feature type="region of interest" description="Disordered" evidence="1">
    <location>
        <begin position="43"/>
        <end position="67"/>
    </location>
</feature>
<evidence type="ECO:0000313" key="3">
    <source>
        <dbReference type="EMBL" id="KAJ2892686.1"/>
    </source>
</evidence>
<evidence type="ECO:0000256" key="2">
    <source>
        <dbReference type="SAM" id="Phobius"/>
    </source>
</evidence>
<feature type="transmembrane region" description="Helical" evidence="2">
    <location>
        <begin position="379"/>
        <end position="402"/>
    </location>
</feature>
<feature type="transmembrane region" description="Helical" evidence="2">
    <location>
        <begin position="344"/>
        <end position="367"/>
    </location>
</feature>
<feature type="transmembrane region" description="Helical" evidence="2">
    <location>
        <begin position="414"/>
        <end position="435"/>
    </location>
</feature>
<dbReference type="AlphaFoldDB" id="A0AAD5RGT0"/>
<protein>
    <recommendedName>
        <fullName evidence="5">Integral membrane protein</fullName>
    </recommendedName>
</protein>
<gene>
    <name evidence="3" type="ORF">MKZ38_009481</name>
</gene>
<comment type="caution">
    <text evidence="3">The sequence shown here is derived from an EMBL/GenBank/DDBJ whole genome shotgun (WGS) entry which is preliminary data.</text>
</comment>
<accession>A0AAD5RGT0</accession>
<feature type="transmembrane region" description="Helical" evidence="2">
    <location>
        <begin position="123"/>
        <end position="149"/>
    </location>
</feature>
<feature type="region of interest" description="Disordered" evidence="1">
    <location>
        <begin position="245"/>
        <end position="282"/>
    </location>
</feature>
<organism evidence="3 4">
    <name type="scientific">Zalerion maritima</name>
    <dbReference type="NCBI Taxonomy" id="339359"/>
    <lineage>
        <taxon>Eukaryota</taxon>
        <taxon>Fungi</taxon>
        <taxon>Dikarya</taxon>
        <taxon>Ascomycota</taxon>
        <taxon>Pezizomycotina</taxon>
        <taxon>Sordariomycetes</taxon>
        <taxon>Lulworthiomycetidae</taxon>
        <taxon>Lulworthiales</taxon>
        <taxon>Lulworthiaceae</taxon>
        <taxon>Zalerion</taxon>
    </lineage>
</organism>
<dbReference type="Proteomes" id="UP001201980">
    <property type="component" value="Unassembled WGS sequence"/>
</dbReference>
<keyword evidence="4" id="KW-1185">Reference proteome</keyword>